<organism evidence="2 3">
    <name type="scientific">Paractinoplanes abujensis</name>
    <dbReference type="NCBI Taxonomy" id="882441"/>
    <lineage>
        <taxon>Bacteria</taxon>
        <taxon>Bacillati</taxon>
        <taxon>Actinomycetota</taxon>
        <taxon>Actinomycetes</taxon>
        <taxon>Micromonosporales</taxon>
        <taxon>Micromonosporaceae</taxon>
        <taxon>Paractinoplanes</taxon>
    </lineage>
</organism>
<feature type="region of interest" description="Disordered" evidence="1">
    <location>
        <begin position="1"/>
        <end position="23"/>
    </location>
</feature>
<keyword evidence="3" id="KW-1185">Reference proteome</keyword>
<dbReference type="RefSeq" id="WP_184954897.1">
    <property type="nucleotide sequence ID" value="NZ_BOMC01000021.1"/>
</dbReference>
<evidence type="ECO:0000313" key="2">
    <source>
        <dbReference type="EMBL" id="MBB4696687.1"/>
    </source>
</evidence>
<reference evidence="2 3" key="1">
    <citation type="submission" date="2020-08" db="EMBL/GenBank/DDBJ databases">
        <title>Sequencing the genomes of 1000 actinobacteria strains.</title>
        <authorList>
            <person name="Klenk H.-P."/>
        </authorList>
    </citation>
    <scope>NUCLEOTIDE SEQUENCE [LARGE SCALE GENOMIC DNA]</scope>
    <source>
        <strain evidence="2 3">DSM 45518</strain>
    </source>
</reference>
<dbReference type="AlphaFoldDB" id="A0A7W7CXZ0"/>
<dbReference type="EMBL" id="JACHMF010000001">
    <property type="protein sequence ID" value="MBB4696687.1"/>
    <property type="molecule type" value="Genomic_DNA"/>
</dbReference>
<name>A0A7W7CXZ0_9ACTN</name>
<gene>
    <name evidence="2" type="ORF">BKA14_006835</name>
</gene>
<evidence type="ECO:0000256" key="1">
    <source>
        <dbReference type="SAM" id="MobiDB-lite"/>
    </source>
</evidence>
<evidence type="ECO:0000313" key="3">
    <source>
        <dbReference type="Proteomes" id="UP000542742"/>
    </source>
</evidence>
<dbReference type="Proteomes" id="UP000542742">
    <property type="component" value="Unassembled WGS sequence"/>
</dbReference>
<protein>
    <submittedName>
        <fullName evidence="2">Uncharacterized protein</fullName>
    </submittedName>
</protein>
<accession>A0A7W7CXZ0</accession>
<proteinExistence type="predicted"/>
<sequence length="535" mass="57655">MSFAITGTARADEPGAPPAVTASPAPAAAAAECTKLEPGRFGPLAAEQINTVIVPPGGTGCTEVHLPAGRYFLQVRGAGVNHNGWVFRPDESRLCPFGAGTLWDCTVSTEGDYQVRIGNRSATDTMTYRIAAVRQDPADCTTRVSTAWDAASVRLPQSDDLEAHCVRFSATNGESIFGFAETGIAYIRDLNNVGVCTFPSRYNPPCQIRAASGDFVAMTLAPADSADDEIQIRSLTSRAGCPELTPGLPGDPTPDAFSGIRCRTIHVPAPGKYLITNVAQTGEPRRLIALEGNERIHTSACARGYTIPADGLCEFTKAGTFILVADGDTSSLVQDRPYAVTFTHYEPFPCQEVGVYGLPEAAQKGTFTRAGEVHCYEFTRADPDAVDIYFPPSTTEAERPEYQLVASPRPGYTRVMFTARSAGEYKFVLQTKRIMANCQPWTEEVLAEFDADHITRCFRMPQYIDAAQLTTTIEKVSGSGALEVHVNRDGYNICTGNDTEFTCATGDREAPTLVLVGDPVPTSYRITRTPTTPVS</sequence>
<comment type="caution">
    <text evidence="2">The sequence shown here is derived from an EMBL/GenBank/DDBJ whole genome shotgun (WGS) entry which is preliminary data.</text>
</comment>